<protein>
    <submittedName>
        <fullName evidence="2">Late control protein</fullName>
    </submittedName>
</protein>
<sequence>MKPDFQVVADKDDITALLRDRLLSIRTTDKPGLEADECEIQIDDRDGKVAFPKKGATLEISLGYVGEKLTFLGRYKVDEIEVSGPPQTIVIRGKPANIAATMKSQKRYSWEKAKLTDIVGDVARRNKLQPLCQVVADVPRADQINESDMHFITRLAKQHGATATVKDGKLIVAKRGEGKSGSGKQLPEISLHRDDLASYTLTFPDRALYGEVQANWHNKKTGKLEVIKLTNGDAPKGVSAPKHTARHTYPTKEAAESAAQAQLNALNRATMTGRIELDRGRADIGAEKWVKFDGIKQDVNGTYLIESVEQRFSKDAWITSFTISAGNGGKGKVGREKKKPASTKVVKLEEPSKK</sequence>
<name>A0A930BWZ6_9RHOO</name>
<dbReference type="PANTHER" id="PTHR35862:SF3">
    <property type="entry name" value="FELS-2 PROPHAGE PROTEIN"/>
    <property type="match status" value="1"/>
</dbReference>
<organism evidence="2 3">
    <name type="scientific">Dechloromonas agitata</name>
    <dbReference type="NCBI Taxonomy" id="73030"/>
    <lineage>
        <taxon>Bacteria</taxon>
        <taxon>Pseudomonadati</taxon>
        <taxon>Pseudomonadota</taxon>
        <taxon>Betaproteobacteria</taxon>
        <taxon>Rhodocyclales</taxon>
        <taxon>Azonexaceae</taxon>
        <taxon>Dechloromonas</taxon>
    </lineage>
</organism>
<evidence type="ECO:0000313" key="3">
    <source>
        <dbReference type="Proteomes" id="UP000718593"/>
    </source>
</evidence>
<proteinExistence type="predicted"/>
<accession>A0A930BWZ6</accession>
<evidence type="ECO:0000256" key="1">
    <source>
        <dbReference type="SAM" id="MobiDB-lite"/>
    </source>
</evidence>
<reference evidence="2" key="1">
    <citation type="submission" date="2020-04" db="EMBL/GenBank/DDBJ databases">
        <title>Deep metagenomics examines the oral microbiome during advanced dental caries in children, revealing novel taxa and co-occurrences with host molecules.</title>
        <authorList>
            <person name="Baker J.L."/>
            <person name="Morton J.T."/>
            <person name="Dinis M."/>
            <person name="Alvarez R."/>
            <person name="Tran N.C."/>
            <person name="Knight R."/>
            <person name="Edlund A."/>
        </authorList>
    </citation>
    <scope>NUCLEOTIDE SEQUENCE</scope>
    <source>
        <strain evidence="2">JCVI_32_bin.24</strain>
    </source>
</reference>
<dbReference type="InterPro" id="IPR052726">
    <property type="entry name" value="Phage_Baseplate_Hub"/>
</dbReference>
<dbReference type="Proteomes" id="UP000718593">
    <property type="component" value="Unassembled WGS sequence"/>
</dbReference>
<comment type="caution">
    <text evidence="2">The sequence shown here is derived from an EMBL/GenBank/DDBJ whole genome shotgun (WGS) entry which is preliminary data.</text>
</comment>
<gene>
    <name evidence="2" type="ORF">HXL68_10745</name>
</gene>
<dbReference type="SUPFAM" id="SSF69279">
    <property type="entry name" value="Phage tail proteins"/>
    <property type="match status" value="1"/>
</dbReference>
<evidence type="ECO:0000313" key="2">
    <source>
        <dbReference type="EMBL" id="MBF1165508.1"/>
    </source>
</evidence>
<dbReference type="PANTHER" id="PTHR35862">
    <property type="entry name" value="FELS-2 PROPHAGE PROTEIN"/>
    <property type="match status" value="1"/>
</dbReference>
<dbReference type="EMBL" id="JABZMI010000219">
    <property type="protein sequence ID" value="MBF1165508.1"/>
    <property type="molecule type" value="Genomic_DNA"/>
</dbReference>
<feature type="region of interest" description="Disordered" evidence="1">
    <location>
        <begin position="326"/>
        <end position="354"/>
    </location>
</feature>
<dbReference type="AlphaFoldDB" id="A0A930BWZ6"/>
<dbReference type="Pfam" id="PF05954">
    <property type="entry name" value="Phage_GPD"/>
    <property type="match status" value="1"/>
</dbReference>